<dbReference type="InterPro" id="IPR051414">
    <property type="entry name" value="Adenylate-forming_Reductase"/>
</dbReference>
<reference evidence="5 6" key="1">
    <citation type="submission" date="2018-05" db="EMBL/GenBank/DDBJ databases">
        <title>Draft genome sequence of Scytalidium lignicola DSM 105466, a ubiquitous saprotrophic fungus.</title>
        <authorList>
            <person name="Buettner E."/>
            <person name="Gebauer A.M."/>
            <person name="Hofrichter M."/>
            <person name="Liers C."/>
            <person name="Kellner H."/>
        </authorList>
    </citation>
    <scope>NUCLEOTIDE SEQUENCE [LARGE SCALE GENOMIC DNA]</scope>
    <source>
        <strain evidence="5 6">DSM 105466</strain>
    </source>
</reference>
<comment type="caution">
    <text evidence="5">The sequence shown here is derived from an EMBL/GenBank/DDBJ whole genome shotgun (WGS) entry which is preliminary data.</text>
</comment>
<dbReference type="InterPro" id="IPR036736">
    <property type="entry name" value="ACP-like_sf"/>
</dbReference>
<feature type="non-terminal residue" evidence="5">
    <location>
        <position position="1"/>
    </location>
</feature>
<name>A0A3E2HJR5_SCYLI</name>
<dbReference type="STRING" id="5539.A0A3E2HJR5"/>
<dbReference type="OMA" id="SSISACM"/>
<dbReference type="Pfam" id="PF07993">
    <property type="entry name" value="NAD_binding_4"/>
    <property type="match status" value="1"/>
</dbReference>
<dbReference type="Pfam" id="PF23562">
    <property type="entry name" value="AMP-binding_C_3"/>
    <property type="match status" value="1"/>
</dbReference>
<feature type="region of interest" description="Disordered" evidence="3">
    <location>
        <begin position="1194"/>
        <end position="1264"/>
    </location>
</feature>
<dbReference type="Gene3D" id="1.10.1200.10">
    <property type="entry name" value="ACP-like"/>
    <property type="match status" value="1"/>
</dbReference>
<dbReference type="PANTHER" id="PTHR43439">
    <property type="entry name" value="PHENYLACETATE-COENZYME A LIGASE"/>
    <property type="match status" value="1"/>
</dbReference>
<keyword evidence="6" id="KW-1185">Reference proteome</keyword>
<protein>
    <recommendedName>
        <fullName evidence="4">Carrier domain-containing protein</fullName>
    </recommendedName>
</protein>
<dbReference type="SUPFAM" id="SSF47336">
    <property type="entry name" value="ACP-like"/>
    <property type="match status" value="1"/>
</dbReference>
<evidence type="ECO:0000256" key="3">
    <source>
        <dbReference type="SAM" id="MobiDB-lite"/>
    </source>
</evidence>
<sequence length="1369" mass="153414">MSIDTSFPLCSDPLVVPSPKAPKKIQDLWTLHGHPHSERYSDPKLVSLAALIRHDGVVYNGQKAILYPVNSEANSPYGCMTWDEFDDVTETLALLYARQLEKDLELGNATQKQPTIGLLGKGRTLEYFCTQLALQKLGVRVLLLAESNATVALHYLLETCDASAVIVDSENAGVDTNGIRKITLIEQLPHTQKTEQVEVDALKFQDFGDVWERHTFIIHSSGSTGMPKPIVHTNRSMMLIARMYRLFQEFEVVNWFLLFPLYHIAGVSIAFSGLPNGQVLSFPPLQGPMATSAIFQSWKTLASLGYPVDCIHCPPTLIENFYEHILDSDGDFSPLTSMKVLQPGGAALPEKMIKILTDKGVNIKSTYGTTEIGPPLRTIPHSRDNPHCYRFRNLYPDNPLVHMEKVGEGLYECVIYKGFQLAANIFDDLPEGQPYRTNDLFREDPPHSGYYILQGRKDDILVHSNGENTSAGPLQIDIQTSSKSIHKVVALGHSRPCVSLLVELGELYDPVDQATREEVFKVVEEVNKKFPSHSRVMSSMIYFLPKGSTLPITPKGNVRRKEAEKIYESEIAALYENLEGSTSDLPSLVSDEGLTEYVRSLFVSLANVPSEAVKDWTSLHELGINSRLALCLRSSLSRFLGQKISLNTIFENPTVSKLVAALTVKSKQQEPTKISQSEIIDRMISRLEAEFLNWPSQEQTAYSPRQKEIVLLTGASGSLGTSLIQSLSSKEDVSHVYALIRGPNQTSKLSSALQRRGIDPSIVDSQGKVTALNFCMQDPLLGLDIESYYKLATSVTVVMHNAWKLNFNQTVEDFENDCIRSTMNLLRFCCTGIRKKFVFTSSISACMGRGAPPSIPETPIGPDPTIALSTGYAQSKYIIERLTQKASSVLNIPVTILRVGQLCGSTATGQWNSDEMWPILFASSVHPAINALPALKMKIVDWVPVNAAARVISDVVFQQAEEVDLGKDIYNVHNIANPNPLPWSDLLDILNKSNLSSSSPQNHPLPVIPLSEWLQRHNNTTSELEIPALRLLPSFEGLLQDEEDGEQDRMFETSKTEKISAALTETGPVCHEWVEKWIGRWKEERFSIIKSYSEVVNLEDFTNAYFKLENFGDAAVWKHVCKNLMQGPWKEKVQRKCVYGKDMQRSKTCVVYGFEDWIDLARKLRQLGPEKVQVLQLHSTYRTLQPALRIEAPATLEGEENDEGREHEEFSETDAPQPKRRRIDTGSVPDAQAHTLSNTAMSDHIPHHMPAPHFPSTSLPDSGLSLVQLPTQRPVTQILENSDTETLIESFKSYLKQKTLKGNWQNIEEALDIMIRHKLEPSQLDDLTMDQLGFIHMPLGSYLKIKAEVWKWKIAYRQQYSATLSRMSK</sequence>
<dbReference type="EMBL" id="NCSJ02000032">
    <property type="protein sequence ID" value="RFU33647.1"/>
    <property type="molecule type" value="Genomic_DNA"/>
</dbReference>
<accession>A0A3E2HJR5</accession>
<dbReference type="Gene3D" id="3.40.50.12780">
    <property type="entry name" value="N-terminal domain of ligase-like"/>
    <property type="match status" value="1"/>
</dbReference>
<dbReference type="Pfam" id="PF00550">
    <property type="entry name" value="PP-binding"/>
    <property type="match status" value="1"/>
</dbReference>
<dbReference type="PANTHER" id="PTHR43439:SF2">
    <property type="entry name" value="ENZYME, PUTATIVE (JCVI)-RELATED"/>
    <property type="match status" value="1"/>
</dbReference>
<dbReference type="InterPro" id="IPR020845">
    <property type="entry name" value="AMP-binding_CS"/>
</dbReference>
<dbReference type="OrthoDB" id="429813at2759"/>
<organism evidence="5 6">
    <name type="scientific">Scytalidium lignicola</name>
    <name type="common">Hyphomycete</name>
    <dbReference type="NCBI Taxonomy" id="5539"/>
    <lineage>
        <taxon>Eukaryota</taxon>
        <taxon>Fungi</taxon>
        <taxon>Dikarya</taxon>
        <taxon>Ascomycota</taxon>
        <taxon>Pezizomycotina</taxon>
        <taxon>Leotiomycetes</taxon>
        <taxon>Leotiomycetes incertae sedis</taxon>
        <taxon>Scytalidium</taxon>
    </lineage>
</organism>
<feature type="non-terminal residue" evidence="5">
    <location>
        <position position="1369"/>
    </location>
</feature>
<evidence type="ECO:0000259" key="4">
    <source>
        <dbReference type="PROSITE" id="PS50075"/>
    </source>
</evidence>
<dbReference type="SUPFAM" id="SSF51735">
    <property type="entry name" value="NAD(P)-binding Rossmann-fold domains"/>
    <property type="match status" value="1"/>
</dbReference>
<dbReference type="InterPro" id="IPR009081">
    <property type="entry name" value="PP-bd_ACP"/>
</dbReference>
<feature type="domain" description="Carrier" evidence="4">
    <location>
        <begin position="592"/>
        <end position="666"/>
    </location>
</feature>
<proteinExistence type="predicted"/>
<evidence type="ECO:0000313" key="6">
    <source>
        <dbReference type="Proteomes" id="UP000258309"/>
    </source>
</evidence>
<dbReference type="InterPro" id="IPR013120">
    <property type="entry name" value="FAR_NAD-bd"/>
</dbReference>
<dbReference type="InterPro" id="IPR036291">
    <property type="entry name" value="NAD(P)-bd_dom_sf"/>
</dbReference>
<dbReference type="PROSITE" id="PS00455">
    <property type="entry name" value="AMP_BINDING"/>
    <property type="match status" value="1"/>
</dbReference>
<evidence type="ECO:0000313" key="5">
    <source>
        <dbReference type="EMBL" id="RFU33647.1"/>
    </source>
</evidence>
<dbReference type="SUPFAM" id="SSF56801">
    <property type="entry name" value="Acetyl-CoA synthetase-like"/>
    <property type="match status" value="1"/>
</dbReference>
<dbReference type="Pfam" id="PF00501">
    <property type="entry name" value="AMP-binding"/>
    <property type="match status" value="1"/>
</dbReference>
<dbReference type="InterPro" id="IPR000873">
    <property type="entry name" value="AMP-dep_synth/lig_dom"/>
</dbReference>
<gene>
    <name evidence="5" type="ORF">B7463_g2658</name>
</gene>
<dbReference type="Gene3D" id="3.40.50.720">
    <property type="entry name" value="NAD(P)-binding Rossmann-like Domain"/>
    <property type="match status" value="1"/>
</dbReference>
<keyword evidence="1" id="KW-0596">Phosphopantetheine</keyword>
<evidence type="ECO:0000256" key="2">
    <source>
        <dbReference type="ARBA" id="ARBA00022553"/>
    </source>
</evidence>
<dbReference type="Proteomes" id="UP000258309">
    <property type="component" value="Unassembled WGS sequence"/>
</dbReference>
<dbReference type="PROSITE" id="PS50075">
    <property type="entry name" value="CARRIER"/>
    <property type="match status" value="1"/>
</dbReference>
<dbReference type="InterPro" id="IPR042099">
    <property type="entry name" value="ANL_N_sf"/>
</dbReference>
<keyword evidence="2" id="KW-0597">Phosphoprotein</keyword>
<evidence type="ECO:0000256" key="1">
    <source>
        <dbReference type="ARBA" id="ARBA00022450"/>
    </source>
</evidence>